<reference evidence="2" key="1">
    <citation type="submission" date="2015-01" db="EMBL/GenBank/DDBJ databases">
        <title>Transcriptome Assembly of Fopius arisanus.</title>
        <authorList>
            <person name="Geib S."/>
        </authorList>
    </citation>
    <scope>NUCLEOTIDE SEQUENCE</scope>
</reference>
<evidence type="ECO:0000256" key="1">
    <source>
        <dbReference type="SAM" id="SignalP"/>
    </source>
</evidence>
<organism evidence="2">
    <name type="scientific">Fopius arisanus</name>
    <dbReference type="NCBI Taxonomy" id="64838"/>
    <lineage>
        <taxon>Eukaryota</taxon>
        <taxon>Metazoa</taxon>
        <taxon>Ecdysozoa</taxon>
        <taxon>Arthropoda</taxon>
        <taxon>Hexapoda</taxon>
        <taxon>Insecta</taxon>
        <taxon>Pterygota</taxon>
        <taxon>Neoptera</taxon>
        <taxon>Endopterygota</taxon>
        <taxon>Hymenoptera</taxon>
        <taxon>Apocrita</taxon>
        <taxon>Ichneumonoidea</taxon>
        <taxon>Braconidae</taxon>
        <taxon>Opiinae</taxon>
        <taxon>Fopius</taxon>
    </lineage>
</organism>
<sequence>MYVSATFLVAIAIFIDCSRSAALEDDVTNFSYEISKLARTRKSSTALEKLIKNLALPENWHADPKISIDEVSPRVTCTTCKAFAKSILELRRNGTTAEAIQDTIINLCIRLHLHTESVCRGSTKLNAVNLKVSSPLSDSRKPTIHKNNFFIYKVQMDSFNFFRKMLSAKKFQKSEKNP</sequence>
<dbReference type="EMBL" id="GBYB01002447">
    <property type="protein sequence ID" value="JAG72214.1"/>
    <property type="molecule type" value="Transcribed_RNA"/>
</dbReference>
<gene>
    <name evidence="2" type="primary">adk_0</name>
    <name evidence="2" type="ORF">g.36430</name>
</gene>
<evidence type="ECO:0000313" key="2">
    <source>
        <dbReference type="EMBL" id="JAG72214.1"/>
    </source>
</evidence>
<feature type="signal peptide" evidence="1">
    <location>
        <begin position="1"/>
        <end position="20"/>
    </location>
</feature>
<feature type="chain" id="PRO_5002218097" evidence="1">
    <location>
        <begin position="21"/>
        <end position="178"/>
    </location>
</feature>
<dbReference type="AlphaFoldDB" id="A0A0C9QP55"/>
<protein>
    <submittedName>
        <fullName evidence="2">Adk_0 protein</fullName>
    </submittedName>
</protein>
<accession>A0A0C9QP55</accession>
<dbReference type="InterPro" id="IPR011001">
    <property type="entry name" value="Saposin-like"/>
</dbReference>
<keyword evidence="1" id="KW-0732">Signal</keyword>
<proteinExistence type="predicted"/>
<name>A0A0C9QP55_9HYME</name>
<dbReference type="SUPFAM" id="SSF47862">
    <property type="entry name" value="Saposin"/>
    <property type="match status" value="1"/>
</dbReference>